<name>A0ABX8RD89_9CLOT</name>
<dbReference type="InterPro" id="IPR019712">
    <property type="entry name" value="YtpB-like"/>
</dbReference>
<dbReference type="Proteomes" id="UP000886818">
    <property type="component" value="Chromosome"/>
</dbReference>
<organism evidence="1 2">
    <name type="scientific">Crassaminicella indica</name>
    <dbReference type="NCBI Taxonomy" id="2855394"/>
    <lineage>
        <taxon>Bacteria</taxon>
        <taxon>Bacillati</taxon>
        <taxon>Bacillota</taxon>
        <taxon>Clostridia</taxon>
        <taxon>Eubacteriales</taxon>
        <taxon>Clostridiaceae</taxon>
        <taxon>Crassaminicella</taxon>
    </lineage>
</organism>
<dbReference type="RefSeq" id="WP_218283730.1">
    <property type="nucleotide sequence ID" value="NZ_CP078093.1"/>
</dbReference>
<evidence type="ECO:0000313" key="1">
    <source>
        <dbReference type="EMBL" id="QXM07039.1"/>
    </source>
</evidence>
<keyword evidence="2" id="KW-1185">Reference proteome</keyword>
<dbReference type="Pfam" id="PF10776">
    <property type="entry name" value="DUF2600"/>
    <property type="match status" value="1"/>
</dbReference>
<dbReference type="EMBL" id="CP078093">
    <property type="protein sequence ID" value="QXM07039.1"/>
    <property type="molecule type" value="Genomic_DNA"/>
</dbReference>
<gene>
    <name evidence="1" type="ORF">KVH43_04800</name>
</gene>
<sequence>MIKPIYQSKTIYNFVKKVFPQVKKELMYWEKSASIIPNTTLSYQAISSIQKKSFHSQGGCIYSLYYGHVDKKLIQFIVALQTISDYLDNLCDNVGVKNEKSFLQLHYAITDSLKPDNVFHDYYKYYPYKEDGGYLYNLVKTCKNYIKTLPSFHLIQSTALFLGKLYSEMQSYKHIQKHKREKSLNDWASHYLHLYDNLSIWEFSAAAGSTLGIFLLCTISKEKNLDKKHIENIINAYFPYICGLHILLDYFIDEREDLATGDLNFISYYKNNKEKEKRLIYFLKQALNRSKYLQNPLFHITVIEGLLSMYLSDPKTNFKEEKIIAKSILKKSSYTTNILYTSCKLLRRKKIIK</sequence>
<proteinExistence type="predicted"/>
<protein>
    <submittedName>
        <fullName evidence="1">Tetraprenyl-beta-curcumene synthase family protein</fullName>
    </submittedName>
</protein>
<evidence type="ECO:0000313" key="2">
    <source>
        <dbReference type="Proteomes" id="UP000886818"/>
    </source>
</evidence>
<reference evidence="1" key="1">
    <citation type="submission" date="2021-07" db="EMBL/GenBank/DDBJ databases">
        <title>Complete genome sequence of Crassaminicella sp. 143-21, isolated from a deep-sea hydrothermal vent.</title>
        <authorList>
            <person name="Li X."/>
        </authorList>
    </citation>
    <scope>NUCLEOTIDE SEQUENCE</scope>
    <source>
        <strain evidence="1">143-21</strain>
    </source>
</reference>
<accession>A0ABX8RD89</accession>